<dbReference type="Pfam" id="PF25137">
    <property type="entry name" value="ADH_Fe_C"/>
    <property type="match status" value="1"/>
</dbReference>
<accession>A0A3A3AAC9</accession>
<keyword evidence="1" id="KW-0560">Oxidoreductase</keyword>
<evidence type="ECO:0000313" key="4">
    <source>
        <dbReference type="EMBL" id="RJE26311.1"/>
    </source>
</evidence>
<feature type="domain" description="Alcohol dehydrogenase iron-type/glycerol dehydrogenase GldA" evidence="2">
    <location>
        <begin position="29"/>
        <end position="190"/>
    </location>
</feature>
<dbReference type="STRING" id="2070753.A0A3A3AAC9"/>
<dbReference type="InterPro" id="IPR039697">
    <property type="entry name" value="Alcohol_dehydrogenase_Fe"/>
</dbReference>
<name>A0A3A3AAC9_9EURO</name>
<keyword evidence="5" id="KW-1185">Reference proteome</keyword>
<evidence type="ECO:0000256" key="1">
    <source>
        <dbReference type="ARBA" id="ARBA00023002"/>
    </source>
</evidence>
<dbReference type="InterPro" id="IPR056798">
    <property type="entry name" value="ADH_Fe_C"/>
</dbReference>
<dbReference type="Pfam" id="PF00465">
    <property type="entry name" value="Fe-ADH"/>
    <property type="match status" value="1"/>
</dbReference>
<dbReference type="InterPro" id="IPR001670">
    <property type="entry name" value="ADH_Fe/GldA"/>
</dbReference>
<dbReference type="GO" id="GO:0004022">
    <property type="term" value="F:alcohol dehydrogenase (NAD+) activity"/>
    <property type="evidence" value="ECO:0007669"/>
    <property type="project" value="TreeGrafter"/>
</dbReference>
<dbReference type="PANTHER" id="PTHR11496:SF107">
    <property type="entry name" value="ALCOHOL DEHYDROGENASE, PUTATIVE (AFU_ORTHOLOGUE AFUA_1G06800)-RELATED"/>
    <property type="match status" value="1"/>
</dbReference>
<dbReference type="GO" id="GO:0005739">
    <property type="term" value="C:mitochondrion"/>
    <property type="evidence" value="ECO:0007669"/>
    <property type="project" value="TreeGrafter"/>
</dbReference>
<dbReference type="GO" id="GO:0046872">
    <property type="term" value="F:metal ion binding"/>
    <property type="evidence" value="ECO:0007669"/>
    <property type="project" value="InterPro"/>
</dbReference>
<evidence type="ECO:0000313" key="5">
    <source>
        <dbReference type="Proteomes" id="UP000266188"/>
    </source>
</evidence>
<dbReference type="CDD" id="cd08192">
    <property type="entry name" value="MAR-like"/>
    <property type="match status" value="1"/>
</dbReference>
<dbReference type="Gene3D" id="1.20.1090.10">
    <property type="entry name" value="Dehydroquinate synthase-like - alpha domain"/>
    <property type="match status" value="1"/>
</dbReference>
<dbReference type="EMBL" id="MVGC01000025">
    <property type="protein sequence ID" value="RJE26311.1"/>
    <property type="molecule type" value="Genomic_DNA"/>
</dbReference>
<dbReference type="AlphaFoldDB" id="A0A3A3AAC9"/>
<gene>
    <name evidence="4" type="ORF">PHISCL_01380</name>
</gene>
<evidence type="ECO:0000259" key="3">
    <source>
        <dbReference type="Pfam" id="PF25137"/>
    </source>
</evidence>
<dbReference type="PANTHER" id="PTHR11496">
    <property type="entry name" value="ALCOHOL DEHYDROGENASE"/>
    <property type="match status" value="1"/>
</dbReference>
<reference evidence="5" key="1">
    <citation type="submission" date="2017-02" db="EMBL/GenBank/DDBJ databases">
        <authorList>
            <person name="Tafer H."/>
            <person name="Lopandic K."/>
        </authorList>
    </citation>
    <scope>NUCLEOTIDE SEQUENCE [LARGE SCALE GENOMIC DNA]</scope>
    <source>
        <strain evidence="5">CBS 366.77</strain>
    </source>
</reference>
<organism evidence="4 5">
    <name type="scientific">Aspergillus sclerotialis</name>
    <dbReference type="NCBI Taxonomy" id="2070753"/>
    <lineage>
        <taxon>Eukaryota</taxon>
        <taxon>Fungi</taxon>
        <taxon>Dikarya</taxon>
        <taxon>Ascomycota</taxon>
        <taxon>Pezizomycotina</taxon>
        <taxon>Eurotiomycetes</taxon>
        <taxon>Eurotiomycetidae</taxon>
        <taxon>Eurotiales</taxon>
        <taxon>Aspergillaceae</taxon>
        <taxon>Aspergillus</taxon>
        <taxon>Aspergillus subgen. Polypaecilum</taxon>
    </lineage>
</organism>
<protein>
    <submittedName>
        <fullName evidence="4">Alcohol dehydrogenase</fullName>
    </submittedName>
</protein>
<proteinExistence type="predicted"/>
<dbReference type="Proteomes" id="UP000266188">
    <property type="component" value="Unassembled WGS sequence"/>
</dbReference>
<dbReference type="OrthoDB" id="339764at2759"/>
<sequence length="397" mass="42591">MPETVRPAFPDRERPLLSYGLPFPSSAARHVTDTFSKSRVYVICSGSLSRNTNALDRLTLALGKDKVAGVRNGMKTHTLWSEIVEIVNDARETRADLLLTLGAGSLTDGAKIAALALANNVHTSSDLATLAQGPNKRTTIHPPSIPIISIPTSLSAGEYSNFAGGTDDSTRRKHSFQSPLRGPQLVILDPELTTTTPDSIWLSTGIRAVDHCVETLCAVIEKTEGTDEVAEKALGMLVPGLLQCKFDRGDMEARLRCQLGSVGAMAACTRGVELGASHGIGHQLGPLGVGHGETSCILLPAVCKFNAFHNANRDLQDHVRKFLIADPVVTGVLQKRKVNTSTADLGDVLDAVIKELGMPRTLKDVGVGREQLDGLAEHSYMIDGVQRIPFHCGKRNK</sequence>
<evidence type="ECO:0000259" key="2">
    <source>
        <dbReference type="Pfam" id="PF00465"/>
    </source>
</evidence>
<feature type="domain" description="Fe-containing alcohol dehydrogenase-like C-terminal" evidence="3">
    <location>
        <begin position="203"/>
        <end position="380"/>
    </location>
</feature>
<dbReference type="SUPFAM" id="SSF56796">
    <property type="entry name" value="Dehydroquinate synthase-like"/>
    <property type="match status" value="1"/>
</dbReference>
<comment type="caution">
    <text evidence="4">The sequence shown here is derived from an EMBL/GenBank/DDBJ whole genome shotgun (WGS) entry which is preliminary data.</text>
</comment>
<dbReference type="Gene3D" id="3.40.50.1970">
    <property type="match status" value="1"/>
</dbReference>